<evidence type="ECO:0000313" key="4">
    <source>
        <dbReference type="EMBL" id="OOP75375.1"/>
    </source>
</evidence>
<accession>A0A0B5QSQ8</accession>
<dbReference type="Proteomes" id="UP000031866">
    <property type="component" value="Chromosome"/>
</dbReference>
<reference evidence="4 6" key="3">
    <citation type="submission" date="2017-02" db="EMBL/GenBank/DDBJ databases">
        <title>Genome sequence of Clostridium beijerinckii Br21.</title>
        <authorList>
            <person name="Fonseca B.C."/>
            <person name="Guazzaroni M.E."/>
            <person name="Riano-Pachon D.M."/>
            <person name="Reginatto V."/>
        </authorList>
    </citation>
    <scope>NUCLEOTIDE SEQUENCE [LARGE SCALE GENOMIC DNA]</scope>
    <source>
        <strain evidence="4 6">Br21</strain>
    </source>
</reference>
<protein>
    <submittedName>
        <fullName evidence="1">Cytidylate kinase</fullName>
    </submittedName>
</protein>
<evidence type="ECO:0000313" key="1">
    <source>
        <dbReference type="EMBL" id="AJH01108.1"/>
    </source>
</evidence>
<organism evidence="1 5">
    <name type="scientific">Clostridium beijerinckii</name>
    <name type="common">Clostridium MP</name>
    <dbReference type="NCBI Taxonomy" id="1520"/>
    <lineage>
        <taxon>Bacteria</taxon>
        <taxon>Bacillati</taxon>
        <taxon>Bacillota</taxon>
        <taxon>Clostridia</taxon>
        <taxon>Eubacteriales</taxon>
        <taxon>Clostridiaceae</taxon>
        <taxon>Clostridium</taxon>
    </lineage>
</organism>
<dbReference type="KEGG" id="cbei:LF65_04575"/>
<evidence type="ECO:0000313" key="2">
    <source>
        <dbReference type="EMBL" id="NRT91682.1"/>
    </source>
</evidence>
<dbReference type="AlphaFoldDB" id="A0A0B5QSQ8"/>
<evidence type="ECO:0000313" key="6">
    <source>
        <dbReference type="Proteomes" id="UP000190959"/>
    </source>
</evidence>
<evidence type="ECO:0000313" key="5">
    <source>
        <dbReference type="Proteomes" id="UP000031866"/>
    </source>
</evidence>
<proteinExistence type="predicted"/>
<dbReference type="EMBL" id="MWMH01000001">
    <property type="protein sequence ID" value="OOP75375.1"/>
    <property type="molecule type" value="Genomic_DNA"/>
</dbReference>
<keyword evidence="1" id="KW-0808">Transferase</keyword>
<dbReference type="Proteomes" id="UP000822184">
    <property type="component" value="Unassembled WGS sequence"/>
</dbReference>
<keyword evidence="1" id="KW-0418">Kinase</keyword>
<dbReference type="Pfam" id="PF13189">
    <property type="entry name" value="Cytidylate_kin2"/>
    <property type="match status" value="1"/>
</dbReference>
<reference evidence="2" key="4">
    <citation type="submission" date="2020-05" db="EMBL/GenBank/DDBJ databases">
        <authorList>
            <person name="Brown S."/>
            <person name="Huntemann M."/>
            <person name="Clum A."/>
            <person name="Spunde A."/>
            <person name="Palaniappan K."/>
            <person name="Ritter S."/>
            <person name="Mikhailova N."/>
            <person name="Chen I.-M."/>
            <person name="Stamatis D."/>
            <person name="Reddy T."/>
            <person name="O'Malley R."/>
            <person name="Daum C."/>
            <person name="Shapiro N."/>
            <person name="Ivanova N."/>
            <person name="Kyrpides N."/>
            <person name="Woyke T."/>
        </authorList>
    </citation>
    <scope>NUCLEOTIDE SEQUENCE</scope>
    <source>
        <strain evidence="2">DJ080</strain>
    </source>
</reference>
<dbReference type="EMBL" id="JABTDW010000001">
    <property type="protein sequence ID" value="NSB13222.1"/>
    <property type="molecule type" value="Genomic_DNA"/>
</dbReference>
<reference evidence="3" key="5">
    <citation type="submission" date="2020-06" db="EMBL/GenBank/DDBJ databases">
        <title>Genomic insights into acetone-butanol-ethanol (ABE) fermentation by sequencing solventogenic clostridia strains.</title>
        <authorList>
            <person name="Brown S."/>
        </authorList>
    </citation>
    <scope>NUCLEOTIDE SEQUENCE</scope>
    <source>
        <strain evidence="3">DJ123</strain>
    </source>
</reference>
<reference evidence="2" key="6">
    <citation type="journal article" date="2022" name="Nat. Biotechnol.">
        <title>Carbon-negative production of acetone and isopropanol by gas fermentation at industrial pilot scale.</title>
        <authorList>
            <person name="Liew F.E."/>
            <person name="Nogle R."/>
            <person name="Abdalla T."/>
            <person name="Rasor B.J."/>
            <person name="Canter C."/>
            <person name="Jensen R.O."/>
            <person name="Wang L."/>
            <person name="Strutz J."/>
            <person name="Chirania P."/>
            <person name="De Tissera S."/>
            <person name="Mueller A.P."/>
            <person name="Ruan Z."/>
            <person name="Gao A."/>
            <person name="Tran L."/>
            <person name="Engle N.L."/>
            <person name="Bromley J.C."/>
            <person name="Daniell J."/>
            <person name="Conrado R."/>
            <person name="Tschaplinski T.J."/>
            <person name="Giannone R.J."/>
            <person name="Hettich R.L."/>
            <person name="Karim A.S."/>
            <person name="Simpson S.D."/>
            <person name="Brown S.D."/>
            <person name="Leang C."/>
            <person name="Jewett M.C."/>
            <person name="Kopke M."/>
        </authorList>
    </citation>
    <scope>NUCLEOTIDE SEQUENCE</scope>
    <source>
        <strain evidence="2">DJ080</strain>
    </source>
</reference>
<dbReference type="Proteomes" id="UP001193748">
    <property type="component" value="Unassembled WGS sequence"/>
</dbReference>
<gene>
    <name evidence="2" type="ORF">B0H41_005361</name>
    <name evidence="3" type="ORF">BCD95_001481</name>
    <name evidence="4" type="ORF">CBEIBR21_04165</name>
    <name evidence="1" type="ORF">LF65_04575</name>
</gene>
<dbReference type="InterPro" id="IPR027417">
    <property type="entry name" value="P-loop_NTPase"/>
</dbReference>
<dbReference type="EMBL" id="JABSWW010000001">
    <property type="protein sequence ID" value="NRT91682.1"/>
    <property type="molecule type" value="Genomic_DNA"/>
</dbReference>
<dbReference type="OrthoDB" id="9781180at2"/>
<name>A0A0B5QSQ8_CLOBE</name>
<reference evidence="5" key="1">
    <citation type="submission" date="2014-12" db="EMBL/GenBank/DDBJ databases">
        <title>Genome sequence of Clostridium beijerinckii strain 59B.</title>
        <authorList>
            <person name="Little G.T."/>
            <person name="Minton N.P."/>
        </authorList>
    </citation>
    <scope>NUCLEOTIDE SEQUENCE [LARGE SCALE GENOMIC DNA]</scope>
    <source>
        <strain evidence="5">59B</strain>
    </source>
</reference>
<dbReference type="RefSeq" id="WP_017209051.1">
    <property type="nucleotide sequence ID" value="NZ_CP010086.2"/>
</dbReference>
<reference evidence="1" key="2">
    <citation type="submission" date="2016-02" db="EMBL/GenBank/DDBJ databases">
        <title>Genome sequence of Clostridium beijerinckii strain 59B.</title>
        <authorList>
            <person name="Little G.T."/>
            <person name="Minton N.P."/>
        </authorList>
    </citation>
    <scope>NUCLEOTIDE SEQUENCE</scope>
    <source>
        <strain evidence="1">NCIMB 14988</strain>
    </source>
</reference>
<dbReference type="GO" id="GO:0016301">
    <property type="term" value="F:kinase activity"/>
    <property type="evidence" value="ECO:0007669"/>
    <property type="project" value="UniProtKB-KW"/>
</dbReference>
<dbReference type="STRING" id="1520.LF65_04575"/>
<dbReference type="Proteomes" id="UP000190959">
    <property type="component" value="Unassembled WGS sequence"/>
</dbReference>
<dbReference type="SUPFAM" id="SSF52540">
    <property type="entry name" value="P-loop containing nucleoside triphosphate hydrolases"/>
    <property type="match status" value="1"/>
</dbReference>
<sequence length="207" mass="23842">MDKFVIAITRTCGSGGTTIGKMLSKDLGINMYDRELLRLASDDSGINEALFANADEGVKNSLLYKVSKKVYNGELIPPESNDFTSNDNLFNYQAKVLRELADKESYVVIGRCADYILKDKPNIFKIFIHASEDYCIKHEMDILGASEKEAIKEIKKLNKYRSDYYYYHTGNKWEDVKNYDLSLDTSKLGFEKCVKYIKKYVKLRMEL</sequence>
<dbReference type="EMBL" id="CP010086">
    <property type="protein sequence ID" value="AJH01108.1"/>
    <property type="molecule type" value="Genomic_DNA"/>
</dbReference>
<dbReference type="Gene3D" id="3.40.50.300">
    <property type="entry name" value="P-loop containing nucleotide triphosphate hydrolases"/>
    <property type="match status" value="1"/>
</dbReference>
<evidence type="ECO:0000313" key="3">
    <source>
        <dbReference type="EMBL" id="NSB13222.1"/>
    </source>
</evidence>